<dbReference type="PRINTS" id="PR00455">
    <property type="entry name" value="HTHTETR"/>
</dbReference>
<dbReference type="InterPro" id="IPR001647">
    <property type="entry name" value="HTH_TetR"/>
</dbReference>
<dbReference type="Gene3D" id="1.10.10.60">
    <property type="entry name" value="Homeodomain-like"/>
    <property type="match status" value="1"/>
</dbReference>
<evidence type="ECO:0000256" key="2">
    <source>
        <dbReference type="ARBA" id="ARBA00023125"/>
    </source>
</evidence>
<keyword evidence="8" id="KW-1185">Reference proteome</keyword>
<feature type="DNA-binding region" description="H-T-H motif" evidence="4">
    <location>
        <begin position="53"/>
        <end position="72"/>
    </location>
</feature>
<feature type="region of interest" description="Disordered" evidence="5">
    <location>
        <begin position="1"/>
        <end position="25"/>
    </location>
</feature>
<dbReference type="InterPro" id="IPR050109">
    <property type="entry name" value="HTH-type_TetR-like_transc_reg"/>
</dbReference>
<accession>A0ABX8S850</accession>
<feature type="domain" description="HTH tetR-type" evidence="6">
    <location>
        <begin position="30"/>
        <end position="90"/>
    </location>
</feature>
<dbReference type="RefSeq" id="WP_066471982.1">
    <property type="nucleotide sequence ID" value="NZ_CBCRUZ010000006.1"/>
</dbReference>
<evidence type="ECO:0000313" key="8">
    <source>
        <dbReference type="Proteomes" id="UP000887023"/>
    </source>
</evidence>
<gene>
    <name evidence="7" type="ORF">KV203_00525</name>
</gene>
<dbReference type="Gene3D" id="1.10.357.10">
    <property type="entry name" value="Tetracycline Repressor, domain 2"/>
    <property type="match status" value="1"/>
</dbReference>
<keyword evidence="1" id="KW-0805">Transcription regulation</keyword>
<dbReference type="SUPFAM" id="SSF46689">
    <property type="entry name" value="Homeodomain-like"/>
    <property type="match status" value="1"/>
</dbReference>
<sequence>MSPGSVADSAGPVAKLPRGRHGLSRDEVVRSQRNRIVVAMAEAMVARGYVGTTVAEILRRAGVSRETFYEQFRSKEDCFTAVYAEAAQLLLNRLADVGAGRSAADEPHRLEHLLGAYLDALAAEPAFARVFLVEVYAAGPDAIRRRVELQSTFADVIACTLDAHTDEQRFACQTLAAAVGAMVTARIAVGDLDGLRALREPLVQLVYRSGQLYGALEREPRE</sequence>
<evidence type="ECO:0000256" key="4">
    <source>
        <dbReference type="PROSITE-ProRule" id="PRU00335"/>
    </source>
</evidence>
<keyword evidence="2 4" id="KW-0238">DNA-binding</keyword>
<proteinExistence type="predicted"/>
<keyword evidence="3" id="KW-0804">Transcription</keyword>
<dbReference type="EMBL" id="CP079105">
    <property type="protein sequence ID" value="QXQ13994.1"/>
    <property type="molecule type" value="Genomic_DNA"/>
</dbReference>
<dbReference type="InterPro" id="IPR009057">
    <property type="entry name" value="Homeodomain-like_sf"/>
</dbReference>
<dbReference type="Proteomes" id="UP000887023">
    <property type="component" value="Chromosome"/>
</dbReference>
<dbReference type="PROSITE" id="PS50977">
    <property type="entry name" value="HTH_TETR_2"/>
    <property type="match status" value="1"/>
</dbReference>
<evidence type="ECO:0000256" key="1">
    <source>
        <dbReference type="ARBA" id="ARBA00023015"/>
    </source>
</evidence>
<evidence type="ECO:0000256" key="5">
    <source>
        <dbReference type="SAM" id="MobiDB-lite"/>
    </source>
</evidence>
<organism evidence="7 8">
    <name type="scientific">Skermania pinensis</name>
    <dbReference type="NCBI Taxonomy" id="39122"/>
    <lineage>
        <taxon>Bacteria</taxon>
        <taxon>Bacillati</taxon>
        <taxon>Actinomycetota</taxon>
        <taxon>Actinomycetes</taxon>
        <taxon>Mycobacteriales</taxon>
        <taxon>Gordoniaceae</taxon>
        <taxon>Skermania</taxon>
    </lineage>
</organism>
<dbReference type="Pfam" id="PF00440">
    <property type="entry name" value="TetR_N"/>
    <property type="match status" value="1"/>
</dbReference>
<reference evidence="7" key="1">
    <citation type="submission" date="2021-07" db="EMBL/GenBank/DDBJ databases">
        <title>Candidatus Kaistella beijingensis sp. nov. isolated from a municipal wastewater treatment plant is involved in sludge foaming.</title>
        <authorList>
            <person name="Song Y."/>
            <person name="Liu S.-J."/>
        </authorList>
    </citation>
    <scope>NUCLEOTIDE SEQUENCE</scope>
    <source>
        <strain evidence="7">DSM 43998</strain>
    </source>
</reference>
<dbReference type="PANTHER" id="PTHR30055">
    <property type="entry name" value="HTH-TYPE TRANSCRIPTIONAL REGULATOR RUTR"/>
    <property type="match status" value="1"/>
</dbReference>
<evidence type="ECO:0000313" key="7">
    <source>
        <dbReference type="EMBL" id="QXQ13994.1"/>
    </source>
</evidence>
<name>A0ABX8S850_9ACTN</name>
<protein>
    <submittedName>
        <fullName evidence="7">TetR/AcrR family transcriptional regulator</fullName>
    </submittedName>
</protein>
<dbReference type="PANTHER" id="PTHR30055:SF238">
    <property type="entry name" value="MYCOFACTOCIN BIOSYNTHESIS TRANSCRIPTIONAL REGULATOR MFTR-RELATED"/>
    <property type="match status" value="1"/>
</dbReference>
<evidence type="ECO:0000256" key="3">
    <source>
        <dbReference type="ARBA" id="ARBA00023163"/>
    </source>
</evidence>
<evidence type="ECO:0000259" key="6">
    <source>
        <dbReference type="PROSITE" id="PS50977"/>
    </source>
</evidence>